<dbReference type="Pfam" id="PF00144">
    <property type="entry name" value="Beta-lactamase"/>
    <property type="match status" value="1"/>
</dbReference>
<dbReference type="Gene3D" id="3.40.710.10">
    <property type="entry name" value="DD-peptidase/beta-lactamase superfamily"/>
    <property type="match status" value="1"/>
</dbReference>
<keyword evidence="2" id="KW-0378">Hydrolase</keyword>
<dbReference type="PANTHER" id="PTHR46825">
    <property type="entry name" value="D-ALANYL-D-ALANINE-CARBOXYPEPTIDASE/ENDOPEPTIDASE AMPH"/>
    <property type="match status" value="1"/>
</dbReference>
<evidence type="ECO:0000313" key="3">
    <source>
        <dbReference type="Proteomes" id="UP000223913"/>
    </source>
</evidence>
<reference evidence="2 3" key="1">
    <citation type="submission" date="2017-10" db="EMBL/GenBank/DDBJ databases">
        <title>The draft genome sequence of Lewinella nigricans NBRC 102662.</title>
        <authorList>
            <person name="Wang K."/>
        </authorList>
    </citation>
    <scope>NUCLEOTIDE SEQUENCE [LARGE SCALE GENOMIC DNA]</scope>
    <source>
        <strain evidence="2 3">NBRC 102662</strain>
    </source>
</reference>
<dbReference type="EMBL" id="PDUD01000011">
    <property type="protein sequence ID" value="PHN07051.1"/>
    <property type="molecule type" value="Genomic_DNA"/>
</dbReference>
<feature type="domain" description="Beta-lactamase-related" evidence="1">
    <location>
        <begin position="62"/>
        <end position="383"/>
    </location>
</feature>
<dbReference type="InterPro" id="IPR050491">
    <property type="entry name" value="AmpC-like"/>
</dbReference>
<dbReference type="AlphaFoldDB" id="A0A2D0NEW4"/>
<dbReference type="Proteomes" id="UP000223913">
    <property type="component" value="Unassembled WGS sequence"/>
</dbReference>
<dbReference type="RefSeq" id="WP_099149387.1">
    <property type="nucleotide sequence ID" value="NZ_PDUD01000011.1"/>
</dbReference>
<dbReference type="InterPro" id="IPR012338">
    <property type="entry name" value="Beta-lactam/transpept-like"/>
</dbReference>
<gene>
    <name evidence="2" type="ORF">CRP01_07415</name>
</gene>
<dbReference type="InterPro" id="IPR001466">
    <property type="entry name" value="Beta-lactam-related"/>
</dbReference>
<accession>A0A2D0NEW4</accession>
<name>A0A2D0NEW4_FLAN2</name>
<organism evidence="2 3">
    <name type="scientific">Flavilitoribacter nigricans (strain ATCC 23147 / DSM 23189 / NBRC 102662 / NCIMB 1420 / SS-2)</name>
    <name type="common">Lewinella nigricans</name>
    <dbReference type="NCBI Taxonomy" id="1122177"/>
    <lineage>
        <taxon>Bacteria</taxon>
        <taxon>Pseudomonadati</taxon>
        <taxon>Bacteroidota</taxon>
        <taxon>Saprospiria</taxon>
        <taxon>Saprospirales</taxon>
        <taxon>Lewinellaceae</taxon>
        <taxon>Flavilitoribacter</taxon>
    </lineage>
</organism>
<keyword evidence="3" id="KW-1185">Reference proteome</keyword>
<evidence type="ECO:0000259" key="1">
    <source>
        <dbReference type="Pfam" id="PF00144"/>
    </source>
</evidence>
<dbReference type="GO" id="GO:0016787">
    <property type="term" value="F:hydrolase activity"/>
    <property type="evidence" value="ECO:0007669"/>
    <property type="project" value="UniProtKB-KW"/>
</dbReference>
<proteinExistence type="predicted"/>
<dbReference type="PANTHER" id="PTHR46825:SF15">
    <property type="entry name" value="BETA-LACTAMASE-RELATED DOMAIN-CONTAINING PROTEIN"/>
    <property type="match status" value="1"/>
</dbReference>
<dbReference type="SUPFAM" id="SSF56601">
    <property type="entry name" value="beta-lactamase/transpeptidase-like"/>
    <property type="match status" value="1"/>
</dbReference>
<comment type="caution">
    <text evidence="2">The sequence shown here is derived from an EMBL/GenBank/DDBJ whole genome shotgun (WGS) entry which is preliminary data.</text>
</comment>
<sequence>MRISRSIGFFTVFSVVILFAYDWIGSGSILAKDSTRMPVSSFPVPTTEPALQRTLDGFISELRQAMAVESIPGISLAVVYNGQEVLHTGYGITDLDNPFLVNDQTVFRLASLSKGFAPVLVGMLVDEGILDWDDPIVKYLPDFRLKSRTATNALTIRNVLSHATGLPRHAYSNLLNMSVPYREIVPRLAKVNLPHRPGEIYNYQNVAYSLIGDVVEKATGISYDSLLTSRIFQPLEMQHASVGFAKMSATPRAAQPHARKSSGYYRLDFRDKWYDVEPAAGVNASSSDLSKWLQLMMGEHPDLLSPQSLEEITKKQIGVSPREGVMRSWSPMEDSGYGLGWRNLVKDGHRIVFHGGFVNGYRAEIGFCPESRIGIVLLSNGSNQFLRDALPRFFERFFNQRIAS</sequence>
<evidence type="ECO:0000313" key="2">
    <source>
        <dbReference type="EMBL" id="PHN07051.1"/>
    </source>
</evidence>
<protein>
    <submittedName>
        <fullName evidence="2">Serine hydrolase</fullName>
    </submittedName>
</protein>
<dbReference type="OrthoDB" id="1522765at2"/>